<evidence type="ECO:0000256" key="4">
    <source>
        <dbReference type="ARBA" id="ARBA00022553"/>
    </source>
</evidence>
<dbReference type="GO" id="GO:0000155">
    <property type="term" value="F:phosphorelay sensor kinase activity"/>
    <property type="evidence" value="ECO:0007669"/>
    <property type="project" value="InterPro"/>
</dbReference>
<keyword evidence="6 17" id="KW-0812">Transmembrane</keyword>
<dbReference type="STRING" id="1745343.A0A2J6QCF4"/>
<keyword evidence="8" id="KW-0418">Kinase</keyword>
<evidence type="ECO:0000259" key="18">
    <source>
        <dbReference type="PROSITE" id="PS50109"/>
    </source>
</evidence>
<dbReference type="InterPro" id="IPR001789">
    <property type="entry name" value="Sig_transdc_resp-reg_receiver"/>
</dbReference>
<feature type="compositionally biased region" description="Polar residues" evidence="16">
    <location>
        <begin position="1109"/>
        <end position="1119"/>
    </location>
</feature>
<keyword evidence="7" id="KW-0547">Nucleotide-binding</keyword>
<evidence type="ECO:0000256" key="8">
    <source>
        <dbReference type="ARBA" id="ARBA00022777"/>
    </source>
</evidence>
<dbReference type="InterPro" id="IPR050956">
    <property type="entry name" value="2C_system_His_kinase"/>
</dbReference>
<dbReference type="OrthoDB" id="60033at2759"/>
<feature type="region of interest" description="Disordered" evidence="16">
    <location>
        <begin position="413"/>
        <end position="458"/>
    </location>
</feature>
<dbReference type="PANTHER" id="PTHR43719:SF34">
    <property type="entry name" value="TWO-COMPONENT SYSTEM PROTEIN B"/>
    <property type="match status" value="1"/>
</dbReference>
<keyword evidence="11" id="KW-0902">Two-component regulatory system</keyword>
<keyword evidence="10 17" id="KW-1133">Transmembrane helix</keyword>
<evidence type="ECO:0000256" key="13">
    <source>
        <dbReference type="ARBA" id="ARBA00023180"/>
    </source>
</evidence>
<dbReference type="InterPro" id="IPR004358">
    <property type="entry name" value="Sig_transdc_His_kin-like_C"/>
</dbReference>
<dbReference type="Pfam" id="PF00072">
    <property type="entry name" value="Response_reg"/>
    <property type="match status" value="1"/>
</dbReference>
<dbReference type="GO" id="GO:0007234">
    <property type="term" value="P:osmosensory signaling via phosphorelay pathway"/>
    <property type="evidence" value="ECO:0007669"/>
    <property type="project" value="UniProtKB-ARBA"/>
</dbReference>
<dbReference type="EMBL" id="KZ613474">
    <property type="protein sequence ID" value="PMD23950.1"/>
    <property type="molecule type" value="Genomic_DNA"/>
</dbReference>
<dbReference type="Pfam" id="PF00512">
    <property type="entry name" value="HisKA"/>
    <property type="match status" value="1"/>
</dbReference>
<dbReference type="GO" id="GO:0005886">
    <property type="term" value="C:plasma membrane"/>
    <property type="evidence" value="ECO:0007669"/>
    <property type="project" value="UniProtKB-ARBA"/>
</dbReference>
<evidence type="ECO:0000256" key="3">
    <source>
        <dbReference type="ARBA" id="ARBA00012438"/>
    </source>
</evidence>
<comment type="catalytic activity">
    <reaction evidence="1">
        <text>ATP + protein L-histidine = ADP + protein N-phospho-L-histidine.</text>
        <dbReference type="EC" id="2.7.13.3"/>
    </reaction>
</comment>
<dbReference type="InterPro" id="IPR003661">
    <property type="entry name" value="HisK_dim/P_dom"/>
</dbReference>
<dbReference type="PROSITE" id="PS50110">
    <property type="entry name" value="RESPONSE_REGULATORY"/>
    <property type="match status" value="1"/>
</dbReference>
<keyword evidence="15" id="KW-0175">Coiled coil</keyword>
<keyword evidence="21" id="KW-1185">Reference proteome</keyword>
<dbReference type="FunFam" id="1.10.287.130:FF:000004">
    <property type="entry name" value="Ethylene receptor 1"/>
    <property type="match status" value="1"/>
</dbReference>
<dbReference type="CDD" id="cd17546">
    <property type="entry name" value="REC_hyHK_CKI1_RcsC-like"/>
    <property type="match status" value="1"/>
</dbReference>
<dbReference type="SUPFAM" id="SSF55874">
    <property type="entry name" value="ATPase domain of HSP90 chaperone/DNA topoisomerase II/histidine kinase"/>
    <property type="match status" value="1"/>
</dbReference>
<dbReference type="SMART" id="SM00448">
    <property type="entry name" value="REC"/>
    <property type="match status" value="1"/>
</dbReference>
<evidence type="ECO:0000313" key="20">
    <source>
        <dbReference type="EMBL" id="PMD23950.1"/>
    </source>
</evidence>
<feature type="compositionally biased region" description="Low complexity" evidence="16">
    <location>
        <begin position="890"/>
        <end position="908"/>
    </location>
</feature>
<dbReference type="PROSITE" id="PS50109">
    <property type="entry name" value="HIS_KIN"/>
    <property type="match status" value="1"/>
</dbReference>
<dbReference type="InterPro" id="IPR003594">
    <property type="entry name" value="HATPase_dom"/>
</dbReference>
<dbReference type="PRINTS" id="PR00344">
    <property type="entry name" value="BCTRLSENSOR"/>
</dbReference>
<evidence type="ECO:0000256" key="10">
    <source>
        <dbReference type="ARBA" id="ARBA00022989"/>
    </source>
</evidence>
<evidence type="ECO:0000256" key="2">
    <source>
        <dbReference type="ARBA" id="ARBA00004370"/>
    </source>
</evidence>
<keyword evidence="12 17" id="KW-0472">Membrane</keyword>
<keyword evidence="5" id="KW-0808">Transferase</keyword>
<gene>
    <name evidence="20" type="ORF">NA56DRAFT_701357</name>
</gene>
<keyword evidence="4 14" id="KW-0597">Phosphoprotein</keyword>
<dbReference type="InterPro" id="IPR005467">
    <property type="entry name" value="His_kinase_dom"/>
</dbReference>
<feature type="region of interest" description="Disordered" evidence="16">
    <location>
        <begin position="1106"/>
        <end position="1148"/>
    </location>
</feature>
<feature type="transmembrane region" description="Helical" evidence="17">
    <location>
        <begin position="376"/>
        <end position="399"/>
    </location>
</feature>
<evidence type="ECO:0000256" key="14">
    <source>
        <dbReference type="PROSITE-ProRule" id="PRU00169"/>
    </source>
</evidence>
<dbReference type="InterPro" id="IPR011006">
    <property type="entry name" value="CheY-like_superfamily"/>
</dbReference>
<dbReference type="Gene3D" id="3.40.50.2300">
    <property type="match status" value="1"/>
</dbReference>
<dbReference type="Gene3D" id="3.30.565.10">
    <property type="entry name" value="Histidine kinase-like ATPase, C-terminal domain"/>
    <property type="match status" value="1"/>
</dbReference>
<keyword evidence="9" id="KW-0067">ATP-binding</keyword>
<dbReference type="FunFam" id="3.40.50.2300:FF:000289">
    <property type="entry name" value="Osmosensing histidine protein kinase SLN1"/>
    <property type="match status" value="1"/>
</dbReference>
<feature type="modified residue" description="4-aspartylphosphate" evidence="14">
    <location>
        <position position="1036"/>
    </location>
</feature>
<dbReference type="InterPro" id="IPR036890">
    <property type="entry name" value="HATPase_C_sf"/>
</dbReference>
<evidence type="ECO:0000256" key="9">
    <source>
        <dbReference type="ARBA" id="ARBA00022840"/>
    </source>
</evidence>
<accession>A0A2J6QCF4</accession>
<feature type="domain" description="Response regulatory" evidence="19">
    <location>
        <begin position="981"/>
        <end position="1101"/>
    </location>
</feature>
<evidence type="ECO:0000256" key="11">
    <source>
        <dbReference type="ARBA" id="ARBA00023012"/>
    </source>
</evidence>
<feature type="region of interest" description="Disordered" evidence="16">
    <location>
        <begin position="729"/>
        <end position="802"/>
    </location>
</feature>
<dbReference type="AlphaFoldDB" id="A0A2J6QCF4"/>
<feature type="coiled-coil region" evidence="15">
    <location>
        <begin position="517"/>
        <end position="544"/>
    </location>
</feature>
<dbReference type="InterPro" id="IPR036097">
    <property type="entry name" value="HisK_dim/P_sf"/>
</dbReference>
<evidence type="ECO:0000256" key="6">
    <source>
        <dbReference type="ARBA" id="ARBA00022692"/>
    </source>
</evidence>
<dbReference type="SMART" id="SM00387">
    <property type="entry name" value="HATPase_c"/>
    <property type="match status" value="1"/>
</dbReference>
<evidence type="ECO:0000256" key="7">
    <source>
        <dbReference type="ARBA" id="ARBA00022741"/>
    </source>
</evidence>
<reference evidence="20 21" key="1">
    <citation type="submission" date="2016-05" db="EMBL/GenBank/DDBJ databases">
        <title>A degradative enzymes factory behind the ericoid mycorrhizal symbiosis.</title>
        <authorList>
            <consortium name="DOE Joint Genome Institute"/>
            <person name="Martino E."/>
            <person name="Morin E."/>
            <person name="Grelet G."/>
            <person name="Kuo A."/>
            <person name="Kohler A."/>
            <person name="Daghino S."/>
            <person name="Barry K."/>
            <person name="Choi C."/>
            <person name="Cichocki N."/>
            <person name="Clum A."/>
            <person name="Copeland A."/>
            <person name="Hainaut M."/>
            <person name="Haridas S."/>
            <person name="Labutti K."/>
            <person name="Lindquist E."/>
            <person name="Lipzen A."/>
            <person name="Khouja H.-R."/>
            <person name="Murat C."/>
            <person name="Ohm R."/>
            <person name="Olson A."/>
            <person name="Spatafora J."/>
            <person name="Veneault-Fourrey C."/>
            <person name="Henrissat B."/>
            <person name="Grigoriev I."/>
            <person name="Martin F."/>
            <person name="Perotto S."/>
        </authorList>
    </citation>
    <scope>NUCLEOTIDE SEQUENCE [LARGE SCALE GENOMIC DNA]</scope>
    <source>
        <strain evidence="20 21">UAMH 7357</strain>
    </source>
</reference>
<evidence type="ECO:0000256" key="5">
    <source>
        <dbReference type="ARBA" id="ARBA00022679"/>
    </source>
</evidence>
<protein>
    <recommendedName>
        <fullName evidence="3">histidine kinase</fullName>
        <ecNumber evidence="3">2.7.13.3</ecNumber>
    </recommendedName>
</protein>
<feature type="compositionally biased region" description="Polar residues" evidence="16">
    <location>
        <begin position="731"/>
        <end position="740"/>
    </location>
</feature>
<sequence length="1148" mass="124783">MQVLAIAIWINNHNLVVNVTSQEVTLAASLKASQIASDLLLIQATCATIVTRILLQDALKSFYHGNTSDDNWIDAQKDVNGALASGGFSSLVQTVVYSRNTTGNATGLLRATAYTTGIQLPETYANGSYVMLGDAGDLGYPTELYPNITYGSSSTPDPVEPTQKAINASAFPDFPLNATSTLLLGPLQINNSYALVSLTLPIVDNTQPGFVLGFMTVVAAATALIDVSQSREGLAQTGIVILVGPDRRENLFKYAQRPATATYEPPPGALDNATVHFILPPVPAPGQPDRHSAYNQALGKGMTPNFTMGQYPAVAAAFGKQNGAINNASSILTTTNENNVTVAVGYARPQSSLVSWLLIVEQSHSEAWAPINHLRAIVLSCVFGTIGFILLIILPIAHFSVRPIRRLRDATEKSIAPPGYTPNGSTRSERLDEADLSGDEVDEAEVGRSPTNTSQRSKKGLFMKMRRLAYSGKRKTQTERTEDERRRVFKIPGKVRDRKHFITDELTELTKTFNDMSNELMLQYERLEQKVAERTQELEISKKAAEAANESKTLFIANISHELKTPLNGILGMCAVCMGEDDLPRIKRSLQVVYKSGDLLLHLLNDLLTFSKNQIGQQLSLEEKEFRLIDIKTQILTIFTKQVQEGKINFGVHFLNTDTEPDSEPVSEKVLPAMGPQGAGRLKDMHLWGDQHRILQVIINLVSNSLKFTPEGGKVEVRIKCLEEAEIVSEGSRNSMGSKPSSQRTSRNRQRNDSGSNSQVSRKPSNSASNPVGTALFLNSADPKSTPRIHVRERSPTPPPANAKVYIFQFEVEDTGPGIPEHLRDRVFEPFVQGDLGLSKKYGGTGLGLSICSQLASLMGGSITLASNDTPSTTTGSTFTMKIPLKYTRSRAPSTSSSVVHSRPPSVSGNTEGNMASTPKLPSDASPKGGFEKDAQPRLVGLSQPFFAAAPSSSSTAKDTKEQLAALNTASAGKEPGSKLRVLVAEDNLVNQEVVLRMLKLEDVYDVVVAKDGQEAYDMVKESMSKNQFFDLIFMDIQMPNLDGLQSTRLIRQMGYVNPIVALTAFAEESNVQQCYDSGMDHFLSKPIRRPALKQVLKKFATIPEETETSSLTNKSFTASEHEALASSSKDSPPILPLANGTTPPQAS</sequence>
<comment type="subcellular location">
    <subcellularLocation>
        <location evidence="2">Membrane</location>
    </subcellularLocation>
</comment>
<dbReference type="PANTHER" id="PTHR43719">
    <property type="entry name" value="TWO-COMPONENT HISTIDINE KINASE"/>
    <property type="match status" value="1"/>
</dbReference>
<dbReference type="CDD" id="cd00082">
    <property type="entry name" value="HisKA"/>
    <property type="match status" value="1"/>
</dbReference>
<evidence type="ECO:0000313" key="21">
    <source>
        <dbReference type="Proteomes" id="UP000235672"/>
    </source>
</evidence>
<evidence type="ECO:0000256" key="16">
    <source>
        <dbReference type="SAM" id="MobiDB-lite"/>
    </source>
</evidence>
<feature type="compositionally biased region" description="Acidic residues" evidence="16">
    <location>
        <begin position="434"/>
        <end position="444"/>
    </location>
</feature>
<feature type="domain" description="Histidine kinase" evidence="18">
    <location>
        <begin position="558"/>
        <end position="887"/>
    </location>
</feature>
<feature type="region of interest" description="Disordered" evidence="16">
    <location>
        <begin position="890"/>
        <end position="935"/>
    </location>
</feature>
<keyword evidence="13" id="KW-0325">Glycoprotein</keyword>
<evidence type="ECO:0000256" key="1">
    <source>
        <dbReference type="ARBA" id="ARBA00000085"/>
    </source>
</evidence>
<dbReference type="EC" id="2.7.13.3" evidence="3"/>
<name>A0A2J6QCF4_9HELO</name>
<dbReference type="SMART" id="SM00388">
    <property type="entry name" value="HisKA"/>
    <property type="match status" value="1"/>
</dbReference>
<evidence type="ECO:0000256" key="15">
    <source>
        <dbReference type="SAM" id="Coils"/>
    </source>
</evidence>
<evidence type="ECO:0000259" key="19">
    <source>
        <dbReference type="PROSITE" id="PS50110"/>
    </source>
</evidence>
<evidence type="ECO:0000256" key="17">
    <source>
        <dbReference type="SAM" id="Phobius"/>
    </source>
</evidence>
<organism evidence="20 21">
    <name type="scientific">Hyaloscypha hepaticicola</name>
    <dbReference type="NCBI Taxonomy" id="2082293"/>
    <lineage>
        <taxon>Eukaryota</taxon>
        <taxon>Fungi</taxon>
        <taxon>Dikarya</taxon>
        <taxon>Ascomycota</taxon>
        <taxon>Pezizomycotina</taxon>
        <taxon>Leotiomycetes</taxon>
        <taxon>Helotiales</taxon>
        <taxon>Hyaloscyphaceae</taxon>
        <taxon>Hyaloscypha</taxon>
    </lineage>
</organism>
<dbReference type="Pfam" id="PF02518">
    <property type="entry name" value="HATPase_c"/>
    <property type="match status" value="1"/>
</dbReference>
<evidence type="ECO:0000256" key="12">
    <source>
        <dbReference type="ARBA" id="ARBA00023136"/>
    </source>
</evidence>
<dbReference type="GO" id="GO:0005524">
    <property type="term" value="F:ATP binding"/>
    <property type="evidence" value="ECO:0007669"/>
    <property type="project" value="UniProtKB-KW"/>
</dbReference>
<dbReference type="SUPFAM" id="SSF47384">
    <property type="entry name" value="Homodimeric domain of signal transducing histidine kinase"/>
    <property type="match status" value="1"/>
</dbReference>
<dbReference type="Proteomes" id="UP000235672">
    <property type="component" value="Unassembled WGS sequence"/>
</dbReference>
<dbReference type="SUPFAM" id="SSF52172">
    <property type="entry name" value="CheY-like"/>
    <property type="match status" value="1"/>
</dbReference>
<dbReference type="Gene3D" id="1.10.287.130">
    <property type="match status" value="1"/>
</dbReference>
<proteinExistence type="predicted"/>
<feature type="compositionally biased region" description="Polar residues" evidence="16">
    <location>
        <begin position="755"/>
        <end position="772"/>
    </location>
</feature>